<evidence type="ECO:0000256" key="1">
    <source>
        <dbReference type="ARBA" id="ARBA00005298"/>
    </source>
</evidence>
<comment type="caution">
    <text evidence="3">The sequence shown here is derived from an EMBL/GenBank/DDBJ whole genome shotgun (WGS) entry which is preliminary data.</text>
</comment>
<evidence type="ECO:0000313" key="4">
    <source>
        <dbReference type="Proteomes" id="UP001201812"/>
    </source>
</evidence>
<evidence type="ECO:0000313" key="3">
    <source>
        <dbReference type="EMBL" id="KAI1729531.1"/>
    </source>
</evidence>
<dbReference type="InterPro" id="IPR011021">
    <property type="entry name" value="Arrestin-like_N"/>
</dbReference>
<dbReference type="EMBL" id="JAKKPZ010000001">
    <property type="protein sequence ID" value="KAI1729531.1"/>
    <property type="molecule type" value="Genomic_DNA"/>
</dbReference>
<dbReference type="SMART" id="SM01017">
    <property type="entry name" value="Arrestin_C"/>
    <property type="match status" value="1"/>
</dbReference>
<dbReference type="Proteomes" id="UP001201812">
    <property type="component" value="Unassembled WGS sequence"/>
</dbReference>
<comment type="similarity">
    <text evidence="1">Belongs to the arrestin family.</text>
</comment>
<dbReference type="PANTHER" id="PTHR11188">
    <property type="entry name" value="ARRESTIN DOMAIN CONTAINING PROTEIN"/>
    <property type="match status" value="1"/>
</dbReference>
<dbReference type="Gene3D" id="2.60.40.640">
    <property type="match status" value="2"/>
</dbReference>
<proteinExistence type="inferred from homology"/>
<dbReference type="InterPro" id="IPR011022">
    <property type="entry name" value="Arrestin_C-like"/>
</dbReference>
<dbReference type="InterPro" id="IPR050357">
    <property type="entry name" value="Arrestin_domain-protein"/>
</dbReference>
<gene>
    <name evidence="3" type="ORF">DdX_01777</name>
</gene>
<dbReference type="InterPro" id="IPR014756">
    <property type="entry name" value="Ig_E-set"/>
</dbReference>
<accession>A0AAD4RE05</accession>
<dbReference type="GO" id="GO:0005737">
    <property type="term" value="C:cytoplasm"/>
    <property type="evidence" value="ECO:0007669"/>
    <property type="project" value="TreeGrafter"/>
</dbReference>
<name>A0AAD4RE05_9BILA</name>
<dbReference type="InterPro" id="IPR014752">
    <property type="entry name" value="Arrestin-like_C"/>
</dbReference>
<dbReference type="PANTHER" id="PTHR11188:SF51">
    <property type="entry name" value="ARRESTIN DOMAIN-CONTAINING PROTEIN 15"/>
    <property type="match status" value="1"/>
</dbReference>
<evidence type="ECO:0000259" key="2">
    <source>
        <dbReference type="SMART" id="SM01017"/>
    </source>
</evidence>
<dbReference type="GO" id="GO:0015031">
    <property type="term" value="P:protein transport"/>
    <property type="evidence" value="ECO:0007669"/>
    <property type="project" value="TreeGrafter"/>
</dbReference>
<organism evidence="3 4">
    <name type="scientific">Ditylenchus destructor</name>
    <dbReference type="NCBI Taxonomy" id="166010"/>
    <lineage>
        <taxon>Eukaryota</taxon>
        <taxon>Metazoa</taxon>
        <taxon>Ecdysozoa</taxon>
        <taxon>Nematoda</taxon>
        <taxon>Chromadorea</taxon>
        <taxon>Rhabditida</taxon>
        <taxon>Tylenchina</taxon>
        <taxon>Tylenchomorpha</taxon>
        <taxon>Sphaerularioidea</taxon>
        <taxon>Anguinidae</taxon>
        <taxon>Anguininae</taxon>
        <taxon>Ditylenchus</taxon>
    </lineage>
</organism>
<keyword evidence="4" id="KW-1185">Reference proteome</keyword>
<reference evidence="3" key="1">
    <citation type="submission" date="2022-01" db="EMBL/GenBank/DDBJ databases">
        <title>Genome Sequence Resource for Two Populations of Ditylenchus destructor, the Migratory Endoparasitic Phytonematode.</title>
        <authorList>
            <person name="Zhang H."/>
            <person name="Lin R."/>
            <person name="Xie B."/>
        </authorList>
    </citation>
    <scope>NUCLEOTIDE SEQUENCE</scope>
    <source>
        <strain evidence="3">BazhouSP</strain>
    </source>
</reference>
<sequence>MNKRPSTMNMPLAVTCLNSPSEMPSVALNLVLGEARVYTGDCLNATVLLDSADPETIIHELLAEIRGVGRTGWVNIHTDKIYETEQEYINLVLPLCHQQMALRPGRHRFALRVAIPDGMPSSFESEFGSIRYTVKISLSSNADHSSAVEVFPFFVVTRSFFDDVPQAVMQPIDYRDEIDFTVCTLPFGTVYLRISLPRTAFCLGEMIPAKIYVKNATRKAVKDCRLQLLLKIQFEAKSRYEHANDRKLVEQIIDSWLMGRVKGRTEKTFDECRLRVPETATPTYQQQSVNPSLPGTSAGYDGGISSSIQYDHSGMMSGGQQSYTSSIIVLSYVLRFTALPGIETEIPLVVTSQPYSNGSTEPPQREEVFTQQPTHWEENGDLHQNAYSGNSTLGVPLMSAMAGSKLKSPSGTPRRVSIFETNGDGGALYFC</sequence>
<dbReference type="SUPFAM" id="SSF81296">
    <property type="entry name" value="E set domains"/>
    <property type="match status" value="2"/>
</dbReference>
<dbReference type="Pfam" id="PF00339">
    <property type="entry name" value="Arrestin_N"/>
    <property type="match status" value="1"/>
</dbReference>
<dbReference type="AlphaFoldDB" id="A0AAD4RE05"/>
<dbReference type="Pfam" id="PF02752">
    <property type="entry name" value="Arrestin_C"/>
    <property type="match status" value="1"/>
</dbReference>
<protein>
    <submittedName>
        <fullName evidence="3">Arrestin domain-containing protein 15</fullName>
    </submittedName>
</protein>
<feature type="domain" description="Arrestin C-terminal-like" evidence="2">
    <location>
        <begin position="186"/>
        <end position="355"/>
    </location>
</feature>